<evidence type="ECO:0000256" key="9">
    <source>
        <dbReference type="ARBA" id="ARBA00022840"/>
    </source>
</evidence>
<evidence type="ECO:0000256" key="6">
    <source>
        <dbReference type="ARBA" id="ARBA00022679"/>
    </source>
</evidence>
<dbReference type="PROSITE" id="PS01079">
    <property type="entry name" value="MOCF_BIOSYNTHESIS_2"/>
    <property type="match status" value="1"/>
</dbReference>
<dbReference type="GO" id="GO:0061599">
    <property type="term" value="F:molybdopterin molybdotransferase activity"/>
    <property type="evidence" value="ECO:0007669"/>
    <property type="project" value="UniProtKB-UniRule"/>
</dbReference>
<evidence type="ECO:0000256" key="8">
    <source>
        <dbReference type="ARBA" id="ARBA00022741"/>
    </source>
</evidence>
<dbReference type="GO" id="GO:0061598">
    <property type="term" value="F:molybdopterin adenylyltransferase activity"/>
    <property type="evidence" value="ECO:0007669"/>
    <property type="project" value="UniProtKB-UniRule"/>
</dbReference>
<evidence type="ECO:0000256" key="10">
    <source>
        <dbReference type="ARBA" id="ARBA00022842"/>
    </source>
</evidence>
<evidence type="ECO:0000256" key="13">
    <source>
        <dbReference type="RuleBase" id="RU365090"/>
    </source>
</evidence>
<gene>
    <name evidence="15" type="ORF">PF002_g16377</name>
</gene>
<dbReference type="UniPathway" id="UPA00344"/>
<comment type="similarity">
    <text evidence="3">In the N-terminal section; belongs to the MoaB/Mog family.</text>
</comment>
<evidence type="ECO:0000259" key="14">
    <source>
        <dbReference type="SMART" id="SM00852"/>
    </source>
</evidence>
<evidence type="ECO:0000256" key="3">
    <source>
        <dbReference type="ARBA" id="ARBA00007589"/>
    </source>
</evidence>
<comment type="pathway">
    <text evidence="2 13">Cofactor biosynthesis; molybdopterin biosynthesis.</text>
</comment>
<name>A0A6A3YKG0_9STRA</name>
<dbReference type="GO" id="GO:0006777">
    <property type="term" value="P:Mo-molybdopterin cofactor biosynthetic process"/>
    <property type="evidence" value="ECO:0007669"/>
    <property type="project" value="UniProtKB-UniRule"/>
</dbReference>
<dbReference type="Gene3D" id="3.90.105.10">
    <property type="entry name" value="Molybdopterin biosynthesis moea protein, domain 2"/>
    <property type="match status" value="1"/>
</dbReference>
<dbReference type="FunFam" id="3.40.980.10:FF:000009">
    <property type="entry name" value="Molybdopterin molybdenumtransferase"/>
    <property type="match status" value="1"/>
</dbReference>
<evidence type="ECO:0000313" key="16">
    <source>
        <dbReference type="Proteomes" id="UP000440367"/>
    </source>
</evidence>
<protein>
    <submittedName>
        <fullName evidence="15">Molybdopterin biosynthesis protein</fullName>
    </submittedName>
</protein>
<feature type="domain" description="MoaB/Mog" evidence="14">
    <location>
        <begin position="220"/>
        <end position="362"/>
    </location>
</feature>
<dbReference type="Gene3D" id="2.170.190.11">
    <property type="entry name" value="Molybdopterin biosynthesis moea protein, domain 3"/>
    <property type="match status" value="1"/>
</dbReference>
<comment type="similarity">
    <text evidence="13">Belongs to the MoeA family.</text>
</comment>
<evidence type="ECO:0000256" key="5">
    <source>
        <dbReference type="ARBA" id="ARBA00022505"/>
    </source>
</evidence>
<keyword evidence="7 13" id="KW-0479">Metal-binding</keyword>
<sequence length="659" mass="70122">MYHFEVESSLWVGIETNCIMCDCECGDEGVSPTRRESAYDMLRVEAAVELVLQQAQPLGAARVPAHEADGFVLAEPVHSVEPLPPFRASIMDGYAVVAADGVGTFPVVERIAAGDLPVTALTPGQVSYITTGSPVPDGADAVVKVEDTSSVDGSETVEKELEVKILKAVKAGQNIRAIGSDISPGQVLVDARELVSAAEIGLLATAGITEVVAHRKPVVGVLSTGSELVEAFQGTTTPGKIRDSNRPMLLALIGGWGAKTLNLGVCGDRKQALKDTIVKALEQVDVLITSGGVSMGDHDLIKPLLEEMGTVHFGRLLMKPGKPTTFATLDVQGTKKLVFALPGNPVSSFTTCHLLVLPALRRLRGLPISKCHHAKVYATLTHPIKLDPERPEFHRANLEWDGKQHRFLATSTGRQISSRLLSCRNANALLCLPTGTEIRGGDAVPALVLDNTFGNAASAAPTLPTQSTVTKSSHQHVKDQPNAPKKIFRAGLLTISDRVSAGTSTDMSGPAMADVLHQVDKVKMDVVVTKVVPDDVNEIQAVVKDWADSDVVDLILTSGGTGFSPRDVTPEAIKPVLDKEIPGFPIAMLESSLKITAKAVLSRPVAGIRKNTLIVTLPGKPKAVVENFSAIAEVLPHALHLVRDVPHEHHRANPSSRYT</sequence>
<dbReference type="GO" id="GO:0046872">
    <property type="term" value="F:metal ion binding"/>
    <property type="evidence" value="ECO:0007669"/>
    <property type="project" value="UniProtKB-UniRule"/>
</dbReference>
<proteinExistence type="inferred from homology"/>
<dbReference type="Pfam" id="PF03454">
    <property type="entry name" value="MoeA_C"/>
    <property type="match status" value="1"/>
</dbReference>
<comment type="catalytic activity">
    <reaction evidence="13">
        <text>adenylyl-molybdopterin + molybdate = Mo-molybdopterin + AMP + H(+)</text>
        <dbReference type="Rhea" id="RHEA:35047"/>
        <dbReference type="ChEBI" id="CHEBI:15378"/>
        <dbReference type="ChEBI" id="CHEBI:36264"/>
        <dbReference type="ChEBI" id="CHEBI:62727"/>
        <dbReference type="ChEBI" id="CHEBI:71302"/>
        <dbReference type="ChEBI" id="CHEBI:456215"/>
    </reaction>
</comment>
<dbReference type="InterPro" id="IPR005111">
    <property type="entry name" value="MoeA_C_domain_IV"/>
</dbReference>
<keyword evidence="12" id="KW-0511">Multifunctional enzyme</keyword>
<dbReference type="CDD" id="cd00887">
    <property type="entry name" value="MoeA"/>
    <property type="match status" value="1"/>
</dbReference>
<dbReference type="SUPFAM" id="SSF53218">
    <property type="entry name" value="Molybdenum cofactor biosynthesis proteins"/>
    <property type="match status" value="2"/>
</dbReference>
<dbReference type="FunFam" id="2.40.340.10:FF:000004">
    <property type="entry name" value="Molybdopterin molybdenumtransferase"/>
    <property type="match status" value="1"/>
</dbReference>
<keyword evidence="9" id="KW-0067">ATP-binding</keyword>
<organism evidence="15 16">
    <name type="scientific">Phytophthora fragariae</name>
    <dbReference type="NCBI Taxonomy" id="53985"/>
    <lineage>
        <taxon>Eukaryota</taxon>
        <taxon>Sar</taxon>
        <taxon>Stramenopiles</taxon>
        <taxon>Oomycota</taxon>
        <taxon>Peronosporomycetes</taxon>
        <taxon>Peronosporales</taxon>
        <taxon>Peronosporaceae</taxon>
        <taxon>Phytophthora</taxon>
    </lineage>
</organism>
<dbReference type="Gene3D" id="3.40.980.10">
    <property type="entry name" value="MoaB/Mog-like domain"/>
    <property type="match status" value="2"/>
</dbReference>
<comment type="function">
    <text evidence="13">Catalyzes two steps in the biosynthesis of the molybdenum cofactor. In the first step, molybdopterin is adenylated. Subsequently, molybdate is inserted into adenylated molybdopterin and AMP is released.</text>
</comment>
<dbReference type="PANTHER" id="PTHR10192:SF5">
    <property type="entry name" value="GEPHYRIN"/>
    <property type="match status" value="1"/>
</dbReference>
<dbReference type="GO" id="GO:0005524">
    <property type="term" value="F:ATP binding"/>
    <property type="evidence" value="ECO:0007669"/>
    <property type="project" value="UniProtKB-UniRule"/>
</dbReference>
<dbReference type="EMBL" id="QXGD01000964">
    <property type="protein sequence ID" value="KAE9218850.1"/>
    <property type="molecule type" value="Genomic_DNA"/>
</dbReference>
<dbReference type="InterPro" id="IPR036135">
    <property type="entry name" value="MoeA_linker/N_sf"/>
</dbReference>
<dbReference type="Gene3D" id="2.40.340.10">
    <property type="entry name" value="MoeA, C-terminal, domain IV"/>
    <property type="match status" value="1"/>
</dbReference>
<comment type="catalytic activity">
    <reaction evidence="13">
        <text>molybdopterin + ATP + H(+) = adenylyl-molybdopterin + diphosphate</text>
        <dbReference type="Rhea" id="RHEA:31331"/>
        <dbReference type="ChEBI" id="CHEBI:15378"/>
        <dbReference type="ChEBI" id="CHEBI:30616"/>
        <dbReference type="ChEBI" id="CHEBI:33019"/>
        <dbReference type="ChEBI" id="CHEBI:58698"/>
        <dbReference type="ChEBI" id="CHEBI:62727"/>
    </reaction>
</comment>
<keyword evidence="10 13" id="KW-0460">Magnesium</keyword>
<evidence type="ECO:0000256" key="1">
    <source>
        <dbReference type="ARBA" id="ARBA00001946"/>
    </source>
</evidence>
<dbReference type="Pfam" id="PF00994">
    <property type="entry name" value="MoCF_biosynth"/>
    <property type="match status" value="2"/>
</dbReference>
<keyword evidence="6 13" id="KW-0808">Transferase</keyword>
<dbReference type="FunFam" id="3.40.980.10:FF:000002">
    <property type="entry name" value="Molybdopterin molybdenumtransferase"/>
    <property type="match status" value="1"/>
</dbReference>
<evidence type="ECO:0000256" key="7">
    <source>
        <dbReference type="ARBA" id="ARBA00022723"/>
    </source>
</evidence>
<dbReference type="InterPro" id="IPR008284">
    <property type="entry name" value="MoCF_biosynth_CS"/>
</dbReference>
<dbReference type="InterPro" id="IPR005110">
    <property type="entry name" value="MoeA_linker/N"/>
</dbReference>
<keyword evidence="11 13" id="KW-0501">Molybdenum cofactor biosynthesis</keyword>
<feature type="domain" description="MoaB/Mog" evidence="14">
    <location>
        <begin position="491"/>
        <end position="638"/>
    </location>
</feature>
<comment type="caution">
    <text evidence="15">The sequence shown here is derived from an EMBL/GenBank/DDBJ whole genome shotgun (WGS) entry which is preliminary data.</text>
</comment>
<evidence type="ECO:0000256" key="12">
    <source>
        <dbReference type="ARBA" id="ARBA00023268"/>
    </source>
</evidence>
<dbReference type="InterPro" id="IPR036688">
    <property type="entry name" value="MoeA_C_domain_IV_sf"/>
</dbReference>
<dbReference type="SUPFAM" id="SSF63882">
    <property type="entry name" value="MoeA N-terminal region -like"/>
    <property type="match status" value="1"/>
</dbReference>
<dbReference type="SMART" id="SM00852">
    <property type="entry name" value="MoCF_biosynth"/>
    <property type="match status" value="2"/>
</dbReference>
<dbReference type="AlphaFoldDB" id="A0A6A3YKG0"/>
<comment type="similarity">
    <text evidence="4">In the C-terminal section; belongs to the MoeA family.</text>
</comment>
<dbReference type="GO" id="GO:0005829">
    <property type="term" value="C:cytosol"/>
    <property type="evidence" value="ECO:0007669"/>
    <property type="project" value="TreeGrafter"/>
</dbReference>
<dbReference type="InterPro" id="IPR036425">
    <property type="entry name" value="MoaB/Mog-like_dom_sf"/>
</dbReference>
<reference evidence="15 16" key="1">
    <citation type="submission" date="2018-08" db="EMBL/GenBank/DDBJ databases">
        <title>Genomic investigation of the strawberry pathogen Phytophthora fragariae indicates pathogenicity is determined by transcriptional variation in three key races.</title>
        <authorList>
            <person name="Adams T.M."/>
            <person name="Armitage A.D."/>
            <person name="Sobczyk M.K."/>
            <person name="Bates H.J."/>
            <person name="Dunwell J.M."/>
            <person name="Nellist C.F."/>
            <person name="Harrison R.J."/>
        </authorList>
    </citation>
    <scope>NUCLEOTIDE SEQUENCE [LARGE SCALE GENOMIC DNA]</scope>
    <source>
        <strain evidence="15 16">BC-1</strain>
    </source>
</reference>
<evidence type="ECO:0000313" key="15">
    <source>
        <dbReference type="EMBL" id="KAE9218850.1"/>
    </source>
</evidence>
<dbReference type="FunFam" id="2.170.190.11:FF:000001">
    <property type="entry name" value="Molybdopterin molybdenumtransferase"/>
    <property type="match status" value="1"/>
</dbReference>
<dbReference type="InterPro" id="IPR038987">
    <property type="entry name" value="MoeA-like"/>
</dbReference>
<comment type="cofactor">
    <cofactor evidence="1 13">
        <name>Mg(2+)</name>
        <dbReference type="ChEBI" id="CHEBI:18420"/>
    </cofactor>
</comment>
<dbReference type="NCBIfam" id="NF045515">
    <property type="entry name" value="Glp_gephyrin"/>
    <property type="match status" value="1"/>
</dbReference>
<keyword evidence="5 13" id="KW-0500">Molybdenum</keyword>
<evidence type="ECO:0000256" key="4">
    <source>
        <dbReference type="ARBA" id="ARBA00008339"/>
    </source>
</evidence>
<evidence type="ECO:0000256" key="2">
    <source>
        <dbReference type="ARBA" id="ARBA00005046"/>
    </source>
</evidence>
<dbReference type="NCBIfam" id="TIGR00177">
    <property type="entry name" value="molyb_syn"/>
    <property type="match status" value="2"/>
</dbReference>
<evidence type="ECO:0000256" key="11">
    <source>
        <dbReference type="ARBA" id="ARBA00023150"/>
    </source>
</evidence>
<dbReference type="Pfam" id="PF03453">
    <property type="entry name" value="MoeA_N"/>
    <property type="match status" value="1"/>
</dbReference>
<dbReference type="PANTHER" id="PTHR10192">
    <property type="entry name" value="MOLYBDOPTERIN BIOSYNTHESIS PROTEIN"/>
    <property type="match status" value="1"/>
</dbReference>
<dbReference type="InterPro" id="IPR001453">
    <property type="entry name" value="MoaB/Mog_dom"/>
</dbReference>
<dbReference type="Proteomes" id="UP000440367">
    <property type="component" value="Unassembled WGS sequence"/>
</dbReference>
<accession>A0A6A3YKG0</accession>
<keyword evidence="8" id="KW-0547">Nucleotide-binding</keyword>
<dbReference type="CDD" id="cd00886">
    <property type="entry name" value="MogA_MoaB"/>
    <property type="match status" value="1"/>
</dbReference>
<dbReference type="SUPFAM" id="SSF63867">
    <property type="entry name" value="MoeA C-terminal domain-like"/>
    <property type="match status" value="1"/>
</dbReference>